<dbReference type="Gene3D" id="3.40.50.150">
    <property type="entry name" value="Vaccinia Virus protein VP39"/>
    <property type="match status" value="1"/>
</dbReference>
<dbReference type="GO" id="GO:0008173">
    <property type="term" value="F:RNA methyltransferase activity"/>
    <property type="evidence" value="ECO:0007669"/>
    <property type="project" value="UniProtKB-ARBA"/>
</dbReference>
<dbReference type="CDD" id="cd02440">
    <property type="entry name" value="AdoMet_MTases"/>
    <property type="match status" value="1"/>
</dbReference>
<dbReference type="GO" id="GO:0008757">
    <property type="term" value="F:S-adenosylmethionine-dependent methyltransferase activity"/>
    <property type="evidence" value="ECO:0007669"/>
    <property type="project" value="UniProtKB-ARBA"/>
</dbReference>
<keyword evidence="6" id="KW-1185">Reference proteome</keyword>
<evidence type="ECO:0000256" key="4">
    <source>
        <dbReference type="PIRNR" id="PIRNR037755"/>
    </source>
</evidence>
<evidence type="ECO:0000256" key="2">
    <source>
        <dbReference type="ARBA" id="ARBA00022603"/>
    </source>
</evidence>
<dbReference type="InterPro" id="IPR013217">
    <property type="entry name" value="Methyltransf_12"/>
</dbReference>
<dbReference type="PIRSF" id="PIRSF037755">
    <property type="entry name" value="Mettl2_prd"/>
    <property type="match status" value="1"/>
</dbReference>
<keyword evidence="2 4" id="KW-0489">Methyltransferase</keyword>
<dbReference type="PANTHER" id="PTHR22809:SF5">
    <property type="entry name" value="TRNA N(3)-METHYLCYTIDINE METHYLTRANSFERASE METTL6"/>
    <property type="match status" value="1"/>
</dbReference>
<dbReference type="WBParaSite" id="MhA1_Contig45.frz3.fgene3">
    <property type="protein sequence ID" value="MhA1_Contig45.frz3.fgene3"/>
    <property type="gene ID" value="MhA1_Contig45.frz3.fgene3"/>
</dbReference>
<reference evidence="7" key="1">
    <citation type="submission" date="2016-11" db="UniProtKB">
        <authorList>
            <consortium name="WormBaseParasite"/>
        </authorList>
    </citation>
    <scope>IDENTIFICATION</scope>
</reference>
<keyword evidence="3 4" id="KW-0808">Transferase</keyword>
<sequence length="250" mass="28893">MEKGGDAAFVSELKLEKDAQKNWDRFYKRNSSNFFKDRNWTKKEIELLCGDVSLNENLLFLDAGCGCGNTIFPLTKSFPQWSFYGVDFSKNAISLLEKRAEELDVSVQVRVFDLTSENIQELNLPQMDIISLVFVLSTISKEGQKNVIKNIKKILKPGGSVIVRDYGAFDHAMTRFGRNSKIDERFYVRQDGTRAYYFLKEELISIFEEFGYSTSKCIYVHRTTENIKEGINFERTFVEGRFTLKTPKIT</sequence>
<evidence type="ECO:0000256" key="3">
    <source>
        <dbReference type="ARBA" id="ARBA00022679"/>
    </source>
</evidence>
<dbReference type="SUPFAM" id="SSF53335">
    <property type="entry name" value="S-adenosyl-L-methionine-dependent methyltransferases"/>
    <property type="match status" value="1"/>
</dbReference>
<dbReference type="PANTHER" id="PTHR22809">
    <property type="entry name" value="METHYLTRANSFERASE-RELATED"/>
    <property type="match status" value="1"/>
</dbReference>
<evidence type="ECO:0000256" key="1">
    <source>
        <dbReference type="ARBA" id="ARBA00009725"/>
    </source>
</evidence>
<evidence type="ECO:0000313" key="6">
    <source>
        <dbReference type="Proteomes" id="UP000095281"/>
    </source>
</evidence>
<dbReference type="OMA" id="DAQRNWD"/>
<evidence type="ECO:0000259" key="5">
    <source>
        <dbReference type="Pfam" id="PF08242"/>
    </source>
</evidence>
<evidence type="ECO:0000313" key="7">
    <source>
        <dbReference type="WBParaSite" id="MhA1_Contig45.frz3.fgene3"/>
    </source>
</evidence>
<dbReference type="InterPro" id="IPR029063">
    <property type="entry name" value="SAM-dependent_MTases_sf"/>
</dbReference>
<feature type="domain" description="Methyltransferase type 12" evidence="5">
    <location>
        <begin position="61"/>
        <end position="160"/>
    </location>
</feature>
<proteinExistence type="inferred from homology"/>
<dbReference type="EC" id="2.1.1.-" evidence="4"/>
<dbReference type="Proteomes" id="UP000095281">
    <property type="component" value="Unplaced"/>
</dbReference>
<dbReference type="Pfam" id="PF08242">
    <property type="entry name" value="Methyltransf_12"/>
    <property type="match status" value="1"/>
</dbReference>
<comment type="function">
    <text evidence="4">S-adenosyl-L-methionine-dependent methyltransferase.</text>
</comment>
<organism evidence="6 7">
    <name type="scientific">Meloidogyne hapla</name>
    <name type="common">Root-knot nematode worm</name>
    <dbReference type="NCBI Taxonomy" id="6305"/>
    <lineage>
        <taxon>Eukaryota</taxon>
        <taxon>Metazoa</taxon>
        <taxon>Ecdysozoa</taxon>
        <taxon>Nematoda</taxon>
        <taxon>Chromadorea</taxon>
        <taxon>Rhabditida</taxon>
        <taxon>Tylenchina</taxon>
        <taxon>Tylenchomorpha</taxon>
        <taxon>Tylenchoidea</taxon>
        <taxon>Meloidogynidae</taxon>
        <taxon>Meloidogyninae</taxon>
        <taxon>Meloidogyne</taxon>
    </lineage>
</organism>
<comment type="similarity">
    <text evidence="1 4">Belongs to the methyltransferase superfamily. METL family.</text>
</comment>
<dbReference type="AlphaFoldDB" id="A0A1I8BS88"/>
<accession>A0A1I8BS88</accession>
<dbReference type="InterPro" id="IPR026113">
    <property type="entry name" value="METTL2/6/8-like"/>
</dbReference>
<name>A0A1I8BS88_MELHA</name>
<protein>
    <recommendedName>
        <fullName evidence="4">tRNA N(3)-methylcytidine methyltransferase</fullName>
        <ecNumber evidence="4">2.1.1.-</ecNumber>
    </recommendedName>
</protein>
<dbReference type="GO" id="GO:0032259">
    <property type="term" value="P:methylation"/>
    <property type="evidence" value="ECO:0007669"/>
    <property type="project" value="UniProtKB-KW"/>
</dbReference>